<dbReference type="InterPro" id="IPR014284">
    <property type="entry name" value="RNA_pol_sigma-70_dom"/>
</dbReference>
<dbReference type="InterPro" id="IPR013325">
    <property type="entry name" value="RNA_pol_sigma_r2"/>
</dbReference>
<dbReference type="PANTHER" id="PTHR43133">
    <property type="entry name" value="RNA POLYMERASE ECF-TYPE SIGMA FACTO"/>
    <property type="match status" value="1"/>
</dbReference>
<dbReference type="NCBIfam" id="TIGR02937">
    <property type="entry name" value="sigma70-ECF"/>
    <property type="match status" value="1"/>
</dbReference>
<dbReference type="GO" id="GO:0006352">
    <property type="term" value="P:DNA-templated transcription initiation"/>
    <property type="evidence" value="ECO:0007669"/>
    <property type="project" value="InterPro"/>
</dbReference>
<organism evidence="7 8">
    <name type="scientific">Bordetella genomosp. 10</name>
    <dbReference type="NCBI Taxonomy" id="1416804"/>
    <lineage>
        <taxon>Bacteria</taxon>
        <taxon>Pseudomonadati</taxon>
        <taxon>Pseudomonadota</taxon>
        <taxon>Betaproteobacteria</taxon>
        <taxon>Burkholderiales</taxon>
        <taxon>Alcaligenaceae</taxon>
        <taxon>Bordetella</taxon>
    </lineage>
</organism>
<dbReference type="RefSeq" id="WP_094851044.1">
    <property type="nucleotide sequence ID" value="NZ_NEVM01000001.1"/>
</dbReference>
<dbReference type="PANTHER" id="PTHR43133:SF63">
    <property type="entry name" value="RNA POLYMERASE SIGMA FACTOR FECI-RELATED"/>
    <property type="match status" value="1"/>
</dbReference>
<gene>
    <name evidence="7" type="ORF">CAL29_00380</name>
</gene>
<dbReference type="Gene3D" id="1.10.10.10">
    <property type="entry name" value="Winged helix-like DNA-binding domain superfamily/Winged helix DNA-binding domain"/>
    <property type="match status" value="1"/>
</dbReference>
<keyword evidence="4" id="KW-0804">Transcription</keyword>
<evidence type="ECO:0000256" key="4">
    <source>
        <dbReference type="ARBA" id="ARBA00023163"/>
    </source>
</evidence>
<comment type="caution">
    <text evidence="7">The sequence shown here is derived from an EMBL/GenBank/DDBJ whole genome shotgun (WGS) entry which is preliminary data.</text>
</comment>
<dbReference type="NCBIfam" id="NF007232">
    <property type="entry name" value="PRK09651.1"/>
    <property type="match status" value="1"/>
</dbReference>
<dbReference type="InterPro" id="IPR036388">
    <property type="entry name" value="WH-like_DNA-bd_sf"/>
</dbReference>
<evidence type="ECO:0000259" key="6">
    <source>
        <dbReference type="Pfam" id="PF08281"/>
    </source>
</evidence>
<evidence type="ECO:0000256" key="1">
    <source>
        <dbReference type="ARBA" id="ARBA00010641"/>
    </source>
</evidence>
<dbReference type="GO" id="GO:0003677">
    <property type="term" value="F:DNA binding"/>
    <property type="evidence" value="ECO:0007669"/>
    <property type="project" value="InterPro"/>
</dbReference>
<dbReference type="EMBL" id="NEVM01000001">
    <property type="protein sequence ID" value="OZI36937.1"/>
    <property type="molecule type" value="Genomic_DNA"/>
</dbReference>
<feature type="domain" description="RNA polymerase sigma-70 region 2" evidence="5">
    <location>
        <begin position="15"/>
        <end position="82"/>
    </location>
</feature>
<dbReference type="NCBIfam" id="NF009180">
    <property type="entry name" value="PRK12528.1"/>
    <property type="match status" value="1"/>
</dbReference>
<dbReference type="GO" id="GO:0016987">
    <property type="term" value="F:sigma factor activity"/>
    <property type="evidence" value="ECO:0007669"/>
    <property type="project" value="UniProtKB-KW"/>
</dbReference>
<dbReference type="InterPro" id="IPR013324">
    <property type="entry name" value="RNA_pol_sigma_r3/r4-like"/>
</dbReference>
<dbReference type="AlphaFoldDB" id="A0A261SIV6"/>
<dbReference type="OrthoDB" id="8654550at2"/>
<dbReference type="Gene3D" id="1.10.1740.10">
    <property type="match status" value="1"/>
</dbReference>
<protein>
    <submittedName>
        <fullName evidence="7">RNA polymerase subunit sigma</fullName>
    </submittedName>
</protein>
<dbReference type="FunFam" id="1.10.10.10:FF:000427">
    <property type="entry name" value="RNA polymerase sigma factor"/>
    <property type="match status" value="1"/>
</dbReference>
<evidence type="ECO:0000256" key="3">
    <source>
        <dbReference type="ARBA" id="ARBA00023082"/>
    </source>
</evidence>
<keyword evidence="8" id="KW-1185">Reference proteome</keyword>
<dbReference type="SUPFAM" id="SSF88946">
    <property type="entry name" value="Sigma2 domain of RNA polymerase sigma factors"/>
    <property type="match status" value="1"/>
</dbReference>
<name>A0A261SIV6_9BORD</name>
<dbReference type="Pfam" id="PF08281">
    <property type="entry name" value="Sigma70_r4_2"/>
    <property type="match status" value="1"/>
</dbReference>
<dbReference type="InterPro" id="IPR013249">
    <property type="entry name" value="RNA_pol_sigma70_r4_t2"/>
</dbReference>
<dbReference type="CDD" id="cd06171">
    <property type="entry name" value="Sigma70_r4"/>
    <property type="match status" value="1"/>
</dbReference>
<proteinExistence type="inferred from homology"/>
<dbReference type="SUPFAM" id="SSF88659">
    <property type="entry name" value="Sigma3 and sigma4 domains of RNA polymerase sigma factors"/>
    <property type="match status" value="1"/>
</dbReference>
<comment type="similarity">
    <text evidence="1">Belongs to the sigma-70 factor family. ECF subfamily.</text>
</comment>
<dbReference type="InterPro" id="IPR039425">
    <property type="entry name" value="RNA_pol_sigma-70-like"/>
</dbReference>
<sequence>MSPVESAEQRGLHALYRDHHGWLQNWLRKKLNNTFEAADLAQDTFVRVLGAWRKQGDLQLREPRAYLTSVAGRVLLNHWRRLSLEQAYLEALAGQPEALSPSPEARLLVLEALHEIDALLDTLSPKVRTAFLYAQLEGLTYAEIAVRLGVSERTIKRYIATAYEECLLAMA</sequence>
<accession>A0A261SIV6</accession>
<dbReference type="Proteomes" id="UP000216020">
    <property type="component" value="Unassembled WGS sequence"/>
</dbReference>
<dbReference type="Pfam" id="PF04542">
    <property type="entry name" value="Sigma70_r2"/>
    <property type="match status" value="1"/>
</dbReference>
<evidence type="ECO:0000313" key="7">
    <source>
        <dbReference type="EMBL" id="OZI36937.1"/>
    </source>
</evidence>
<reference evidence="8" key="1">
    <citation type="submission" date="2017-05" db="EMBL/GenBank/DDBJ databases">
        <title>Complete and WGS of Bordetella genogroups.</title>
        <authorList>
            <person name="Spilker T."/>
            <person name="Lipuma J."/>
        </authorList>
    </citation>
    <scope>NUCLEOTIDE SEQUENCE [LARGE SCALE GENOMIC DNA]</scope>
    <source>
        <strain evidence="8">AU16122</strain>
    </source>
</reference>
<evidence type="ECO:0000313" key="8">
    <source>
        <dbReference type="Proteomes" id="UP000216020"/>
    </source>
</evidence>
<feature type="domain" description="RNA polymerase sigma factor 70 region 4 type 2" evidence="6">
    <location>
        <begin position="114"/>
        <end position="166"/>
    </location>
</feature>
<evidence type="ECO:0000259" key="5">
    <source>
        <dbReference type="Pfam" id="PF04542"/>
    </source>
</evidence>
<keyword evidence="2" id="KW-0805">Transcription regulation</keyword>
<evidence type="ECO:0000256" key="2">
    <source>
        <dbReference type="ARBA" id="ARBA00023015"/>
    </source>
</evidence>
<keyword evidence="3" id="KW-0731">Sigma factor</keyword>
<dbReference type="InterPro" id="IPR007627">
    <property type="entry name" value="RNA_pol_sigma70_r2"/>
</dbReference>